<dbReference type="AlphaFoldDB" id="A0AAP7FV11"/>
<protein>
    <submittedName>
        <fullName evidence="2">Uncharacterized protein</fullName>
    </submittedName>
</protein>
<evidence type="ECO:0000313" key="4">
    <source>
        <dbReference type="Proteomes" id="UP000774689"/>
    </source>
</evidence>
<evidence type="ECO:0000313" key="1">
    <source>
        <dbReference type="EMBL" id="AKN88496.1"/>
    </source>
</evidence>
<dbReference type="EMBL" id="QPQM01000018">
    <property type="protein sequence ID" value="NIY56998.1"/>
    <property type="molecule type" value="Genomic_DNA"/>
</dbReference>
<keyword evidence="3" id="KW-1185">Reference proteome</keyword>
<sequence length="66" mass="8020">MDNPPYILSLKNLLIAINRFTSRDLICHFHKENNNFEFQQNYFKQKEYNSKTKKLYLGVEIKFYGL</sequence>
<organism evidence="2 4">
    <name type="scientific">Francisella orientalis</name>
    <dbReference type="NCBI Taxonomy" id="299583"/>
    <lineage>
        <taxon>Bacteria</taxon>
        <taxon>Pseudomonadati</taxon>
        <taxon>Pseudomonadota</taxon>
        <taxon>Gammaproteobacteria</taxon>
        <taxon>Thiotrichales</taxon>
        <taxon>Francisellaceae</taxon>
        <taxon>Francisella</taxon>
    </lineage>
</organism>
<proteinExistence type="predicted"/>
<dbReference type="Proteomes" id="UP000035930">
    <property type="component" value="Chromosome"/>
</dbReference>
<evidence type="ECO:0000313" key="3">
    <source>
        <dbReference type="Proteomes" id="UP000035930"/>
    </source>
</evidence>
<gene>
    <name evidence="2" type="ORF">CHQ83_07145</name>
    <name evidence="1" type="ORF">FNO190_0721</name>
</gene>
<reference evidence="2" key="3">
    <citation type="journal article" date="2020" name="Int. J. Syst. Evol. Microbiol.">
        <title>Reclassification of Francisella noatunensis subsp. orientalis Ottem et al. 2009 as Francisella orientalis sp. nov., Francisella noatunensis subsp. chilensis subsp. nov. and emended description of Francisella noatunensis.</title>
        <authorList>
            <person name="Ramirez-Paredes J.G."/>
            <person name="Larsson P."/>
            <person name="Thompson K.D."/>
            <person name="Penman D.J."/>
            <person name="Busse H.J."/>
            <person name="Ohrman C."/>
            <person name="Sjodin A."/>
            <person name="Soto E."/>
            <person name="Richards R.H."/>
            <person name="Adams A."/>
            <person name="Colquhoun D.J."/>
        </authorList>
    </citation>
    <scope>NUCLEOTIDE SEQUENCE</scope>
    <source>
        <strain evidence="2">LADL-07285A</strain>
    </source>
</reference>
<dbReference type="EMBL" id="CP011923">
    <property type="protein sequence ID" value="AKN88496.1"/>
    <property type="molecule type" value="Genomic_DNA"/>
</dbReference>
<evidence type="ECO:0000313" key="2">
    <source>
        <dbReference type="EMBL" id="NIY56998.1"/>
    </source>
</evidence>
<name>A0AAP7FV11_9GAMM</name>
<accession>A0AAP7FV11</accession>
<dbReference type="Proteomes" id="UP000774689">
    <property type="component" value="Unassembled WGS sequence"/>
</dbReference>
<reference evidence="1" key="2">
    <citation type="submission" date="2017-08" db="EMBL/GenBank/DDBJ databases">
        <title>Complete Genome Sequence of Francisella noatunensis subsp. orientalis strain FNO190.</title>
        <authorList>
            <person name="Pereira F.L."/>
            <person name="Goncalves L.A."/>
            <person name="Guilherme T.C."/>
            <person name="Soares S.C."/>
            <person name="Dorella F.A."/>
            <person name="Carvalho A.F."/>
            <person name="Leibowitz M.P."/>
            <person name="Leal C.A.G."/>
            <person name="Azevedo V.A.C."/>
            <person name="Figueiredo H.C.P."/>
        </authorList>
    </citation>
    <scope>NUCLEOTIDE SEQUENCE</scope>
    <source>
        <strain evidence="1">FNO190</strain>
    </source>
</reference>
<reference evidence="3" key="1">
    <citation type="submission" date="2015-02" db="EMBL/GenBank/DDBJ databases">
        <title>Complete genome sequence of Francisella noatunensis subsp. orientalis FNO190 isolated from farm-raised Nile tilapia in Brazil.</title>
        <authorList>
            <person name="Figueiredo H.C.P."/>
            <person name="Leal C.A.G."/>
            <person name="Pereira F.L."/>
            <person name="Soares S.C."/>
            <person name="Goncalves L.A."/>
            <person name="Dorella F.A."/>
            <person name="Carvalho A.F."/>
            <person name="Azevedo V.A.C."/>
        </authorList>
    </citation>
    <scope>NUCLEOTIDE SEQUENCE [LARGE SCALE GENOMIC DNA]</scope>
    <source>
        <strain evidence="3">FNO190</strain>
    </source>
</reference>